<evidence type="ECO:0000256" key="2">
    <source>
        <dbReference type="ARBA" id="ARBA00022448"/>
    </source>
</evidence>
<keyword evidence="5" id="KW-0472">Membrane</keyword>
<proteinExistence type="predicted"/>
<sequence>MSGPFPSPAAPAILDPDPGLRIGFIPLTDAAPLLVAEALGLFRAHGAKVTLAAEHSWATLRDKLAFGALDGAHLLYPMPIAMALGLGGVRAGLAVVAGLGINGNTLTLSPGLAAEVLDSGLPAAVGFARAVRRRAREGLPPLRLAVVFAYSSHHYLVRYWLASAGLDPDRDVELTVVPPPLMPRRLAEGAIDGFCAGEPWGSQAVLLGAGRITLTSGEIWPNHPEKVLAVTAATARAARPAVVGATAAVIEAARWLDDPANTAAAAALLRERAFPDLPEDAVACALTGRIPLADGVRRLAYPLRFRPATLPQRAHAAWYLGRMRRWGHVPEGADEAVALAAWNGAAATPAATPPSSSRAASIWPSSIWPSSIWPSSIWNEAAALIGEPVPGATPVPVTPPPLVPVPSLPALSLPALSLPALSLPETDR</sequence>
<dbReference type="PANTHER" id="PTHR30024">
    <property type="entry name" value="ALIPHATIC SULFONATES-BINDING PROTEIN-RELATED"/>
    <property type="match status" value="1"/>
</dbReference>
<keyword evidence="4" id="KW-0997">Cell inner membrane</keyword>
<evidence type="ECO:0000256" key="5">
    <source>
        <dbReference type="ARBA" id="ARBA00023136"/>
    </source>
</evidence>
<evidence type="ECO:0000256" key="3">
    <source>
        <dbReference type="ARBA" id="ARBA00022475"/>
    </source>
</evidence>
<dbReference type="RefSeq" id="WP_248665129.1">
    <property type="nucleotide sequence ID" value="NZ_JALPRX010000006.1"/>
</dbReference>
<name>A0A9X1YAQ1_9PROT</name>
<keyword evidence="2" id="KW-0813">Transport</keyword>
<dbReference type="CDD" id="cd13553">
    <property type="entry name" value="PBP2_NrtA_CpmA_like"/>
    <property type="match status" value="1"/>
</dbReference>
<keyword evidence="7" id="KW-1185">Reference proteome</keyword>
<protein>
    <submittedName>
        <fullName evidence="6">ABC transporter substrate-binding protein</fullName>
    </submittedName>
</protein>
<organism evidence="6 7">
    <name type="scientific">Roseomonas acroporae</name>
    <dbReference type="NCBI Taxonomy" id="2937791"/>
    <lineage>
        <taxon>Bacteria</taxon>
        <taxon>Pseudomonadati</taxon>
        <taxon>Pseudomonadota</taxon>
        <taxon>Alphaproteobacteria</taxon>
        <taxon>Acetobacterales</taxon>
        <taxon>Roseomonadaceae</taxon>
        <taxon>Roseomonas</taxon>
    </lineage>
</organism>
<dbReference type="SUPFAM" id="SSF53850">
    <property type="entry name" value="Periplasmic binding protein-like II"/>
    <property type="match status" value="1"/>
</dbReference>
<evidence type="ECO:0000256" key="1">
    <source>
        <dbReference type="ARBA" id="ARBA00004308"/>
    </source>
</evidence>
<evidence type="ECO:0000313" key="7">
    <source>
        <dbReference type="Proteomes" id="UP001139516"/>
    </source>
</evidence>
<reference evidence="6" key="1">
    <citation type="submission" date="2022-04" db="EMBL/GenBank/DDBJ databases">
        <title>Roseomonas acroporae sp. nov., isolated from coral Acropora digitifera.</title>
        <authorList>
            <person name="Sun H."/>
        </authorList>
    </citation>
    <scope>NUCLEOTIDE SEQUENCE</scope>
    <source>
        <strain evidence="6">NAR14</strain>
    </source>
</reference>
<dbReference type="InterPro" id="IPR044527">
    <property type="entry name" value="NrtA/CpmA_ABC-bd_dom"/>
</dbReference>
<gene>
    <name evidence="6" type="ORF">M0638_01225</name>
</gene>
<evidence type="ECO:0000256" key="4">
    <source>
        <dbReference type="ARBA" id="ARBA00022519"/>
    </source>
</evidence>
<comment type="subcellular location">
    <subcellularLocation>
        <location evidence="1">Endomembrane system</location>
    </subcellularLocation>
</comment>
<dbReference type="EMBL" id="JALPRX010000006">
    <property type="protein sequence ID" value="MCK8783001.1"/>
    <property type="molecule type" value="Genomic_DNA"/>
</dbReference>
<keyword evidence="3" id="KW-1003">Cell membrane</keyword>
<dbReference type="Proteomes" id="UP001139516">
    <property type="component" value="Unassembled WGS sequence"/>
</dbReference>
<dbReference type="GO" id="GO:0012505">
    <property type="term" value="C:endomembrane system"/>
    <property type="evidence" value="ECO:0007669"/>
    <property type="project" value="UniProtKB-SubCell"/>
</dbReference>
<accession>A0A9X1YAQ1</accession>
<evidence type="ECO:0000313" key="6">
    <source>
        <dbReference type="EMBL" id="MCK8783001.1"/>
    </source>
</evidence>
<dbReference type="PANTHER" id="PTHR30024:SF43">
    <property type="entry name" value="BLL4572 PROTEIN"/>
    <property type="match status" value="1"/>
</dbReference>
<comment type="caution">
    <text evidence="6">The sequence shown here is derived from an EMBL/GenBank/DDBJ whole genome shotgun (WGS) entry which is preliminary data.</text>
</comment>
<dbReference type="Gene3D" id="3.40.190.10">
    <property type="entry name" value="Periplasmic binding protein-like II"/>
    <property type="match status" value="2"/>
</dbReference>
<dbReference type="AlphaFoldDB" id="A0A9X1YAQ1"/>
<dbReference type="Pfam" id="PF13379">
    <property type="entry name" value="NMT1_2"/>
    <property type="match status" value="1"/>
</dbReference>